<protein>
    <submittedName>
        <fullName evidence="2">Uncharacterized protein</fullName>
    </submittedName>
</protein>
<organism evidence="2 3">
    <name type="scientific">Pseudoalteromonas luteoviolacea H33</name>
    <dbReference type="NCBI Taxonomy" id="1365251"/>
    <lineage>
        <taxon>Bacteria</taxon>
        <taxon>Pseudomonadati</taxon>
        <taxon>Pseudomonadota</taxon>
        <taxon>Gammaproteobacteria</taxon>
        <taxon>Alteromonadales</taxon>
        <taxon>Pseudoalteromonadaceae</taxon>
        <taxon>Pseudoalteromonas</taxon>
    </lineage>
</organism>
<dbReference type="OrthoDB" id="6291037at2"/>
<dbReference type="RefSeq" id="WP_063363566.1">
    <property type="nucleotide sequence ID" value="NZ_AUXZ01000117.1"/>
</dbReference>
<accession>A0A167BFG2</accession>
<proteinExistence type="predicted"/>
<dbReference type="EMBL" id="AUXZ01000117">
    <property type="protein sequence ID" value="KZN46481.1"/>
    <property type="molecule type" value="Genomic_DNA"/>
</dbReference>
<evidence type="ECO:0000313" key="3">
    <source>
        <dbReference type="Proteomes" id="UP000076503"/>
    </source>
</evidence>
<feature type="chain" id="PRO_5007884178" evidence="1">
    <location>
        <begin position="23"/>
        <end position="121"/>
    </location>
</feature>
<sequence>MKNSTILALALTTGFFANSAFSAELVCRVNSLNGQSHNSGTSNCWAMDFSFRNSSSGVFYLKDVTKPIERVQWNNNRSCSGTQCAVTVRSFQYKSMTAHIFYKDGTSELTNRAVMLYENGM</sequence>
<gene>
    <name evidence="2" type="ORF">N476_24450</name>
</gene>
<comment type="caution">
    <text evidence="2">The sequence shown here is derived from an EMBL/GenBank/DDBJ whole genome shotgun (WGS) entry which is preliminary data.</text>
</comment>
<reference evidence="2 3" key="1">
    <citation type="submission" date="2013-07" db="EMBL/GenBank/DDBJ databases">
        <title>Comparative Genomic and Metabolomic Analysis of Twelve Strains of Pseudoalteromonas luteoviolacea.</title>
        <authorList>
            <person name="Vynne N.G."/>
            <person name="Mansson M."/>
            <person name="Gram L."/>
        </authorList>
    </citation>
    <scope>NUCLEOTIDE SEQUENCE [LARGE SCALE GENOMIC DNA]</scope>
    <source>
        <strain evidence="2 3">H33</strain>
    </source>
</reference>
<dbReference type="PATRIC" id="fig|1365251.3.peg.4373"/>
<keyword evidence="1" id="KW-0732">Signal</keyword>
<name>A0A167BFG2_9GAMM</name>
<feature type="signal peptide" evidence="1">
    <location>
        <begin position="1"/>
        <end position="22"/>
    </location>
</feature>
<evidence type="ECO:0000256" key="1">
    <source>
        <dbReference type="SAM" id="SignalP"/>
    </source>
</evidence>
<evidence type="ECO:0000313" key="2">
    <source>
        <dbReference type="EMBL" id="KZN46481.1"/>
    </source>
</evidence>
<dbReference type="Proteomes" id="UP000076503">
    <property type="component" value="Unassembled WGS sequence"/>
</dbReference>
<dbReference type="AlphaFoldDB" id="A0A167BFG2"/>